<keyword evidence="2" id="KW-1185">Reference proteome</keyword>
<proteinExistence type="predicted"/>
<sequence length="210" mass="24901">MIDGNPLGLDNVVRWLLHQPGFHTGRINYGQNELYFKFNSAIRDFHWEGSELSKKELKVIYYFTHYYYSDDITTRDIECCYMVRKGTNKPFIHPENSICVDNLSHEQIATIFRCSKRFICYDDYTAYSIFAILCGCESIVVPAEGVPIEQWYPDEKDRYGIAYGLNDAQLDWARETRHNVIERIESEHKKSEENVKEFIKELERYFFNLS</sequence>
<evidence type="ECO:0000313" key="1">
    <source>
        <dbReference type="EMBL" id="OOS00819.1"/>
    </source>
</evidence>
<comment type="caution">
    <text evidence="1">The sequence shown here is derived from an EMBL/GenBank/DDBJ whole genome shotgun (WGS) entry which is preliminary data.</text>
</comment>
<dbReference type="Proteomes" id="UP000190867">
    <property type="component" value="Unassembled WGS sequence"/>
</dbReference>
<reference evidence="1 2" key="1">
    <citation type="submission" date="2017-02" db="EMBL/GenBank/DDBJ databases">
        <title>Draft genome sequence of Haemophilus paracuniculus CCUG 43573 type strain.</title>
        <authorList>
            <person name="Engstrom-Jakobsson H."/>
            <person name="Salva-Serra F."/>
            <person name="Thorell K."/>
            <person name="Gonzales-Siles L."/>
            <person name="Karlsson R."/>
            <person name="Boulund F."/>
            <person name="Engstrand L."/>
            <person name="Kristiansson E."/>
            <person name="Moore E."/>
        </authorList>
    </citation>
    <scope>NUCLEOTIDE SEQUENCE [LARGE SCALE GENOMIC DNA]</scope>
    <source>
        <strain evidence="1 2">CCUG 43573</strain>
    </source>
</reference>
<accession>A0A1T0AVK1</accession>
<name>A0A1T0AVK1_9PAST</name>
<dbReference type="AlphaFoldDB" id="A0A1T0AVK1"/>
<protein>
    <submittedName>
        <fullName evidence="1">WavQ</fullName>
    </submittedName>
</protein>
<gene>
    <name evidence="1" type="ORF">B0187_00535</name>
</gene>
<organism evidence="1 2">
    <name type="scientific">Haemophilus paracuniculus</name>
    <dbReference type="NCBI Taxonomy" id="734"/>
    <lineage>
        <taxon>Bacteria</taxon>
        <taxon>Pseudomonadati</taxon>
        <taxon>Pseudomonadota</taxon>
        <taxon>Gammaproteobacteria</taxon>
        <taxon>Pasteurellales</taxon>
        <taxon>Pasteurellaceae</taxon>
        <taxon>Haemophilus</taxon>
    </lineage>
</organism>
<evidence type="ECO:0000313" key="2">
    <source>
        <dbReference type="Proteomes" id="UP000190867"/>
    </source>
</evidence>
<dbReference type="EMBL" id="MUYA01000001">
    <property type="protein sequence ID" value="OOS00819.1"/>
    <property type="molecule type" value="Genomic_DNA"/>
</dbReference>
<dbReference type="STRING" id="734.B0187_00535"/>